<evidence type="ECO:0000313" key="2">
    <source>
        <dbReference type="Proteomes" id="UP000028999"/>
    </source>
</evidence>
<name>A0A078HXE0_BRANA</name>
<keyword evidence="2" id="KW-1185">Reference proteome</keyword>
<organism evidence="1 2">
    <name type="scientific">Brassica napus</name>
    <name type="common">Rape</name>
    <dbReference type="NCBI Taxonomy" id="3708"/>
    <lineage>
        <taxon>Eukaryota</taxon>
        <taxon>Viridiplantae</taxon>
        <taxon>Streptophyta</taxon>
        <taxon>Embryophyta</taxon>
        <taxon>Tracheophyta</taxon>
        <taxon>Spermatophyta</taxon>
        <taxon>Magnoliopsida</taxon>
        <taxon>eudicotyledons</taxon>
        <taxon>Gunneridae</taxon>
        <taxon>Pentapetalae</taxon>
        <taxon>rosids</taxon>
        <taxon>malvids</taxon>
        <taxon>Brassicales</taxon>
        <taxon>Brassicaceae</taxon>
        <taxon>Brassiceae</taxon>
        <taxon>Brassica</taxon>
    </lineage>
</organism>
<dbReference type="PaxDb" id="3708-A0A078HXE0"/>
<dbReference type="Gramene" id="CDY43170">
    <property type="protein sequence ID" value="CDY43170"/>
    <property type="gene ID" value="GSBRNA2T00076160001"/>
</dbReference>
<sequence>MWNKLFDTAVGKLTVLSVLRMLGNEYLAVEKRLPLALIALVDGVLCPSNKDLKLTPRYVEMLRCPGGGSLSHSRTPEKISTT</sequence>
<dbReference type="EMBL" id="LK032547">
    <property type="protein sequence ID" value="CDY43170.1"/>
    <property type="molecule type" value="Genomic_DNA"/>
</dbReference>
<accession>A0A078HXE0</accession>
<gene>
    <name evidence="1" type="primary">BnaCnng10980D</name>
    <name evidence="1" type="ORF">GSBRNA2T00076160001</name>
</gene>
<evidence type="ECO:0000313" key="1">
    <source>
        <dbReference type="EMBL" id="CDY43170.1"/>
    </source>
</evidence>
<reference evidence="1 2" key="1">
    <citation type="journal article" date="2014" name="Science">
        <title>Plant genetics. Early allopolyploid evolution in the post-Neolithic Brassica napus oilseed genome.</title>
        <authorList>
            <person name="Chalhoub B."/>
            <person name="Denoeud F."/>
            <person name="Liu S."/>
            <person name="Parkin I.A."/>
            <person name="Tang H."/>
            <person name="Wang X."/>
            <person name="Chiquet J."/>
            <person name="Belcram H."/>
            <person name="Tong C."/>
            <person name="Samans B."/>
            <person name="Correa M."/>
            <person name="Da Silva C."/>
            <person name="Just J."/>
            <person name="Falentin C."/>
            <person name="Koh C.S."/>
            <person name="Le Clainche I."/>
            <person name="Bernard M."/>
            <person name="Bento P."/>
            <person name="Noel B."/>
            <person name="Labadie K."/>
            <person name="Alberti A."/>
            <person name="Charles M."/>
            <person name="Arnaud D."/>
            <person name="Guo H."/>
            <person name="Daviaud C."/>
            <person name="Alamery S."/>
            <person name="Jabbari K."/>
            <person name="Zhao M."/>
            <person name="Edger P.P."/>
            <person name="Chelaifa H."/>
            <person name="Tack D."/>
            <person name="Lassalle G."/>
            <person name="Mestiri I."/>
            <person name="Schnel N."/>
            <person name="Le Paslier M.C."/>
            <person name="Fan G."/>
            <person name="Renault V."/>
            <person name="Bayer P.E."/>
            <person name="Golicz A.A."/>
            <person name="Manoli S."/>
            <person name="Lee T.H."/>
            <person name="Thi V.H."/>
            <person name="Chalabi S."/>
            <person name="Hu Q."/>
            <person name="Fan C."/>
            <person name="Tollenaere R."/>
            <person name="Lu Y."/>
            <person name="Battail C."/>
            <person name="Shen J."/>
            <person name="Sidebottom C.H."/>
            <person name="Wang X."/>
            <person name="Canaguier A."/>
            <person name="Chauveau A."/>
            <person name="Berard A."/>
            <person name="Deniot G."/>
            <person name="Guan M."/>
            <person name="Liu Z."/>
            <person name="Sun F."/>
            <person name="Lim Y.P."/>
            <person name="Lyons E."/>
            <person name="Town C.D."/>
            <person name="Bancroft I."/>
            <person name="Wang X."/>
            <person name="Meng J."/>
            <person name="Ma J."/>
            <person name="Pires J.C."/>
            <person name="King G.J."/>
            <person name="Brunel D."/>
            <person name="Delourme R."/>
            <person name="Renard M."/>
            <person name="Aury J.M."/>
            <person name="Adams K.L."/>
            <person name="Batley J."/>
            <person name="Snowdon R.J."/>
            <person name="Tost J."/>
            <person name="Edwards D."/>
            <person name="Zhou Y."/>
            <person name="Hua W."/>
            <person name="Sharpe A.G."/>
            <person name="Paterson A.H."/>
            <person name="Guan C."/>
            <person name="Wincker P."/>
        </authorList>
    </citation>
    <scope>NUCLEOTIDE SEQUENCE [LARGE SCALE GENOMIC DNA]</scope>
    <source>
        <strain evidence="2">cv. Darmor-bzh</strain>
    </source>
</reference>
<protein>
    <submittedName>
        <fullName evidence="1">BnaCnng10980D protein</fullName>
    </submittedName>
</protein>
<dbReference type="AlphaFoldDB" id="A0A078HXE0"/>
<dbReference type="Proteomes" id="UP000028999">
    <property type="component" value="Unassembled WGS sequence"/>
</dbReference>
<proteinExistence type="predicted"/>